<dbReference type="InterPro" id="IPR036640">
    <property type="entry name" value="ABC1_TM_sf"/>
</dbReference>
<feature type="domain" description="ABC transmembrane type-1" evidence="9">
    <location>
        <begin position="20"/>
        <end position="302"/>
    </location>
</feature>
<feature type="transmembrane region" description="Helical" evidence="7">
    <location>
        <begin position="157"/>
        <end position="177"/>
    </location>
</feature>
<evidence type="ECO:0000256" key="2">
    <source>
        <dbReference type="ARBA" id="ARBA00022692"/>
    </source>
</evidence>
<dbReference type="GO" id="GO:0016887">
    <property type="term" value="F:ATP hydrolysis activity"/>
    <property type="evidence" value="ECO:0007669"/>
    <property type="project" value="InterPro"/>
</dbReference>
<organism evidence="10 11">
    <name type="scientific">Acetatifactor muris</name>
    <dbReference type="NCBI Taxonomy" id="879566"/>
    <lineage>
        <taxon>Bacteria</taxon>
        <taxon>Bacillati</taxon>
        <taxon>Bacillota</taxon>
        <taxon>Clostridia</taxon>
        <taxon>Lachnospirales</taxon>
        <taxon>Lachnospiraceae</taxon>
        <taxon>Acetatifactor</taxon>
    </lineage>
</organism>
<feature type="transmembrane region" description="Helical" evidence="7">
    <location>
        <begin position="240"/>
        <end position="266"/>
    </location>
</feature>
<evidence type="ECO:0000256" key="5">
    <source>
        <dbReference type="ARBA" id="ARBA00022989"/>
    </source>
</evidence>
<dbReference type="SUPFAM" id="SSF52540">
    <property type="entry name" value="P-loop containing nucleoside triphosphate hydrolases"/>
    <property type="match status" value="1"/>
</dbReference>
<dbReference type="SMART" id="SM00382">
    <property type="entry name" value="AAA"/>
    <property type="match status" value="1"/>
</dbReference>
<dbReference type="GO" id="GO:0140359">
    <property type="term" value="F:ABC-type transporter activity"/>
    <property type="evidence" value="ECO:0007669"/>
    <property type="project" value="InterPro"/>
</dbReference>
<evidence type="ECO:0000313" key="10">
    <source>
        <dbReference type="EMBL" id="SOY28052.1"/>
    </source>
</evidence>
<dbReference type="RefSeq" id="WP_103238157.1">
    <property type="nucleotide sequence ID" value="NZ_JANJZD010000003.1"/>
</dbReference>
<dbReference type="GO" id="GO:0005886">
    <property type="term" value="C:plasma membrane"/>
    <property type="evidence" value="ECO:0007669"/>
    <property type="project" value="UniProtKB-SubCell"/>
</dbReference>
<evidence type="ECO:0000313" key="11">
    <source>
        <dbReference type="Proteomes" id="UP000236311"/>
    </source>
</evidence>
<dbReference type="Gene3D" id="1.20.1560.10">
    <property type="entry name" value="ABC transporter type 1, transmembrane domain"/>
    <property type="match status" value="1"/>
</dbReference>
<dbReference type="InterPro" id="IPR003439">
    <property type="entry name" value="ABC_transporter-like_ATP-bd"/>
</dbReference>
<keyword evidence="3" id="KW-0547">Nucleotide-binding</keyword>
<dbReference type="EMBL" id="OFSM01000003">
    <property type="protein sequence ID" value="SOY28052.1"/>
    <property type="molecule type" value="Genomic_DNA"/>
</dbReference>
<dbReference type="PROSITE" id="PS50929">
    <property type="entry name" value="ABC_TM1F"/>
    <property type="match status" value="1"/>
</dbReference>
<dbReference type="Pfam" id="PF00664">
    <property type="entry name" value="ABC_membrane"/>
    <property type="match status" value="1"/>
</dbReference>
<dbReference type="Proteomes" id="UP000236311">
    <property type="component" value="Unassembled WGS sequence"/>
</dbReference>
<dbReference type="InterPro" id="IPR011527">
    <property type="entry name" value="ABC1_TM_dom"/>
</dbReference>
<dbReference type="InterPro" id="IPR039421">
    <property type="entry name" value="Type_1_exporter"/>
</dbReference>
<evidence type="ECO:0000256" key="6">
    <source>
        <dbReference type="ARBA" id="ARBA00023136"/>
    </source>
</evidence>
<keyword evidence="5 7" id="KW-1133">Transmembrane helix</keyword>
<dbReference type="InterPro" id="IPR017871">
    <property type="entry name" value="ABC_transporter-like_CS"/>
</dbReference>
<accession>A0A2K4ZC67</accession>
<dbReference type="PANTHER" id="PTHR24221">
    <property type="entry name" value="ATP-BINDING CASSETTE SUB-FAMILY B"/>
    <property type="match status" value="1"/>
</dbReference>
<proteinExistence type="predicted"/>
<keyword evidence="6 7" id="KW-0472">Membrane</keyword>
<dbReference type="SUPFAM" id="SSF90123">
    <property type="entry name" value="ABC transporter transmembrane region"/>
    <property type="match status" value="1"/>
</dbReference>
<dbReference type="InterPro" id="IPR027417">
    <property type="entry name" value="P-loop_NTPase"/>
</dbReference>
<evidence type="ECO:0000256" key="3">
    <source>
        <dbReference type="ARBA" id="ARBA00022741"/>
    </source>
</evidence>
<keyword evidence="2 7" id="KW-0812">Transmembrane</keyword>
<keyword evidence="11" id="KW-1185">Reference proteome</keyword>
<dbReference type="OrthoDB" id="9762778at2"/>
<comment type="subcellular location">
    <subcellularLocation>
        <location evidence="1">Cell membrane</location>
        <topology evidence="1">Multi-pass membrane protein</topology>
    </subcellularLocation>
</comment>
<name>A0A2K4ZC67_9FIRM</name>
<keyword evidence="4 10" id="KW-0067">ATP-binding</keyword>
<dbReference type="CDD" id="cd03228">
    <property type="entry name" value="ABCC_MRP_Like"/>
    <property type="match status" value="1"/>
</dbReference>
<gene>
    <name evidence="10" type="ORF">AMURIS_00757</name>
</gene>
<sequence>MKKIRTYIQTISPFMDGSILLTSILYLTADSFYTFFVIAVSVILQNVTEKTGPGGINGWMLIMLFILPAFMVFKVLVNKKLAKISFRIGSQIRKEFMRSMLDADYITLRRQGHGEISELVEQDIETVSKSFQESFLPIASGMIQFLIVLAYGLAHSWLLVVAIVTLTVISIILPRVFSPKIYRGYEEITKMQEISREGIKKAIASLQDVHTVKENGFIKKLAGNDFCILKEKQWEYEREVILFEVISAGLGLFTTILWIGLGILFIRAGMINTAVLFAFMNLSDVINWPFVSLPYLIAECNHVFVSIDKINTKTETLRASQNDGKASLFERDEENVQYVLKRVDFSYENVTVISDKNLEIAFPGKILLDGESGCGKSTLLKLLCGLYQPESGEVFLLVGNHKISGGKLAEYISYVEQSAVIMNGTVEDNILFGDYWDSVDTADRDRILETAVKRAELQEFYGGLSEGKNTMLGRKGRELSFGEKQRISIARALARPHNILIMDEPTAHVDEATEDKILKNILSSEESVIMVTHRERVKEKFENRIYWNGGFA</sequence>
<feature type="transmembrane region" description="Helical" evidence="7">
    <location>
        <begin position="20"/>
        <end position="44"/>
    </location>
</feature>
<dbReference type="PROSITE" id="PS00211">
    <property type="entry name" value="ABC_TRANSPORTER_1"/>
    <property type="match status" value="1"/>
</dbReference>
<evidence type="ECO:0000256" key="7">
    <source>
        <dbReference type="SAM" id="Phobius"/>
    </source>
</evidence>
<evidence type="ECO:0000259" key="8">
    <source>
        <dbReference type="PROSITE" id="PS50893"/>
    </source>
</evidence>
<dbReference type="AlphaFoldDB" id="A0A2K4ZC67"/>
<evidence type="ECO:0000259" key="9">
    <source>
        <dbReference type="PROSITE" id="PS50929"/>
    </source>
</evidence>
<dbReference type="GO" id="GO:0005524">
    <property type="term" value="F:ATP binding"/>
    <property type="evidence" value="ECO:0007669"/>
    <property type="project" value="UniProtKB-KW"/>
</dbReference>
<dbReference type="Gene3D" id="3.40.50.300">
    <property type="entry name" value="P-loop containing nucleotide triphosphate hydrolases"/>
    <property type="match status" value="1"/>
</dbReference>
<dbReference type="Pfam" id="PF00005">
    <property type="entry name" value="ABC_tran"/>
    <property type="match status" value="1"/>
</dbReference>
<feature type="transmembrane region" description="Helical" evidence="7">
    <location>
        <begin position="56"/>
        <end position="77"/>
    </location>
</feature>
<dbReference type="PROSITE" id="PS50893">
    <property type="entry name" value="ABC_TRANSPORTER_2"/>
    <property type="match status" value="1"/>
</dbReference>
<protein>
    <submittedName>
        <fullName evidence="10">Putative ABC transporter ATP-binding protein</fullName>
    </submittedName>
</protein>
<reference evidence="10 11" key="1">
    <citation type="submission" date="2018-01" db="EMBL/GenBank/DDBJ databases">
        <authorList>
            <person name="Gaut B.S."/>
            <person name="Morton B.R."/>
            <person name="Clegg M.T."/>
            <person name="Duvall M.R."/>
        </authorList>
    </citation>
    <scope>NUCLEOTIDE SEQUENCE [LARGE SCALE GENOMIC DNA]</scope>
    <source>
        <strain evidence="10">GP69</strain>
    </source>
</reference>
<dbReference type="InterPro" id="IPR003593">
    <property type="entry name" value="AAA+_ATPase"/>
</dbReference>
<feature type="transmembrane region" description="Helical" evidence="7">
    <location>
        <begin position="134"/>
        <end position="151"/>
    </location>
</feature>
<dbReference type="PANTHER" id="PTHR24221:SF654">
    <property type="entry name" value="ATP-BINDING CASSETTE SUB-FAMILY B MEMBER 6"/>
    <property type="match status" value="1"/>
</dbReference>
<evidence type="ECO:0000256" key="1">
    <source>
        <dbReference type="ARBA" id="ARBA00004651"/>
    </source>
</evidence>
<feature type="domain" description="ABC transporter" evidence="8">
    <location>
        <begin position="338"/>
        <end position="552"/>
    </location>
</feature>
<evidence type="ECO:0000256" key="4">
    <source>
        <dbReference type="ARBA" id="ARBA00022840"/>
    </source>
</evidence>